<protein>
    <submittedName>
        <fullName evidence="1">Uncharacterized protein</fullName>
    </submittedName>
</protein>
<reference evidence="1" key="1">
    <citation type="submission" date="2023-03" db="EMBL/GenBank/DDBJ databases">
        <title>Chromosome-level genomes of two armyworms, Mythimna separata and Mythimna loreyi, provide insights into the biosynthesis and reception of sex pheromones.</title>
        <authorList>
            <person name="Zhao H."/>
        </authorList>
    </citation>
    <scope>NUCLEOTIDE SEQUENCE</scope>
    <source>
        <strain evidence="1">BeijingLab</strain>
    </source>
</reference>
<keyword evidence="2" id="KW-1185">Reference proteome</keyword>
<comment type="caution">
    <text evidence="1">The sequence shown here is derived from an EMBL/GenBank/DDBJ whole genome shotgun (WGS) entry which is preliminary data.</text>
</comment>
<evidence type="ECO:0000313" key="2">
    <source>
        <dbReference type="Proteomes" id="UP001231649"/>
    </source>
</evidence>
<proteinExistence type="predicted"/>
<accession>A0ACC2R6M2</accession>
<dbReference type="Proteomes" id="UP001231649">
    <property type="component" value="Chromosome 11"/>
</dbReference>
<dbReference type="EMBL" id="CM056787">
    <property type="protein sequence ID" value="KAJ8733317.1"/>
    <property type="molecule type" value="Genomic_DNA"/>
</dbReference>
<evidence type="ECO:0000313" key="1">
    <source>
        <dbReference type="EMBL" id="KAJ8733317.1"/>
    </source>
</evidence>
<organism evidence="1 2">
    <name type="scientific">Mythimna loreyi</name>
    <dbReference type="NCBI Taxonomy" id="667449"/>
    <lineage>
        <taxon>Eukaryota</taxon>
        <taxon>Metazoa</taxon>
        <taxon>Ecdysozoa</taxon>
        <taxon>Arthropoda</taxon>
        <taxon>Hexapoda</taxon>
        <taxon>Insecta</taxon>
        <taxon>Pterygota</taxon>
        <taxon>Neoptera</taxon>
        <taxon>Endopterygota</taxon>
        <taxon>Lepidoptera</taxon>
        <taxon>Glossata</taxon>
        <taxon>Ditrysia</taxon>
        <taxon>Noctuoidea</taxon>
        <taxon>Noctuidae</taxon>
        <taxon>Noctuinae</taxon>
        <taxon>Hadenini</taxon>
        <taxon>Mythimna</taxon>
    </lineage>
</organism>
<gene>
    <name evidence="1" type="ORF">PYW08_001615</name>
</gene>
<sequence length="377" mass="42377">MATLNHIVLGILILHINVYAAPNDVSKLEEIAKVEQAEPETTQVEPVVEQSDQKTEQSDPKLDSEPKEVESDSNSDETTRQKRWYNPYAYPYPPFNPFYNPGYDKRDEGANTGYYGENPLAQIHRRVQEIAQFVRQPQQQPLPPPHFPIFYPVLFIPPVDCNCNNENPNQSTTEPNNTPVTPPYDNGDRNNTDGTSTDGTTPNVGPRWPQLDDERQNWGIVVNENDSEEGVDFTRPISFDPIKLNRPGMRPPPPVEHGTVQSDSNNQNRPQSEAPSAQTPPARPPQREPQPPTTTRRPSQSFNRPQNSPPPRSPSALTPPSRCDGAILTCCHQPQVTYDCFAIQGCSDLQGYGSPCAPSQIVRVIDRFQMYYGQRHN</sequence>
<name>A0ACC2R6M2_9NEOP</name>